<dbReference type="Proteomes" id="UP001596039">
    <property type="component" value="Unassembled WGS sequence"/>
</dbReference>
<dbReference type="SUPFAM" id="SSF51679">
    <property type="entry name" value="Bacterial luciferase-like"/>
    <property type="match status" value="1"/>
</dbReference>
<dbReference type="PANTHER" id="PTHR42847:SF8">
    <property type="entry name" value="CONSERVED PROTEIN"/>
    <property type="match status" value="1"/>
</dbReference>
<evidence type="ECO:0000256" key="2">
    <source>
        <dbReference type="ARBA" id="ARBA00022643"/>
    </source>
</evidence>
<sequence>MTSTGSRPIRVGVQIAPQHALYPTIRDTVQRLEDLGVDIVFNWDHFFPLFGPSDGLHYESWTMLAAMAEQTSRVEFGPLVNCNSYRNPDLQADMARTIDHISAHSGSAGRFIFGTGSGWFERDYTEYGYDFGTVGTRLDALAEDLPRIRARWEKLNPAPTRRIPILIGGGGERKTLKIVAEHADIWHSFADVDTLTHKLSVLHRWCDEIGRDPHEIELSTHVGEKDGALDVETLEAQLALGVTLFEASTSGPDYGLDHVVALLKWRDSLG</sequence>
<evidence type="ECO:0000256" key="4">
    <source>
        <dbReference type="ARBA" id="ARBA00023033"/>
    </source>
</evidence>
<accession>A0ABW0NSR6</accession>
<feature type="domain" description="Luciferase-like" evidence="5">
    <location>
        <begin position="22"/>
        <end position="220"/>
    </location>
</feature>
<keyword evidence="2" id="KW-0288">FMN</keyword>
<gene>
    <name evidence="6" type="ORF">ACFPJ4_15060</name>
</gene>
<evidence type="ECO:0000313" key="6">
    <source>
        <dbReference type="EMBL" id="MFC5503566.1"/>
    </source>
</evidence>
<evidence type="ECO:0000256" key="1">
    <source>
        <dbReference type="ARBA" id="ARBA00022630"/>
    </source>
</evidence>
<reference evidence="7" key="1">
    <citation type="journal article" date="2019" name="Int. J. Syst. Evol. Microbiol.">
        <title>The Global Catalogue of Microorganisms (GCM) 10K type strain sequencing project: providing services to taxonomists for standard genome sequencing and annotation.</title>
        <authorList>
            <consortium name="The Broad Institute Genomics Platform"/>
            <consortium name="The Broad Institute Genome Sequencing Center for Infectious Disease"/>
            <person name="Wu L."/>
            <person name="Ma J."/>
        </authorList>
    </citation>
    <scope>NUCLEOTIDE SEQUENCE [LARGE SCALE GENOMIC DNA]</scope>
    <source>
        <strain evidence="7">CGMCC 4.6997</strain>
    </source>
</reference>
<dbReference type="InterPro" id="IPR022480">
    <property type="entry name" value="F420_MSMEG2906"/>
</dbReference>
<evidence type="ECO:0000313" key="7">
    <source>
        <dbReference type="Proteomes" id="UP001596039"/>
    </source>
</evidence>
<dbReference type="InterPro" id="IPR050172">
    <property type="entry name" value="SsuD_RutA_monooxygenase"/>
</dbReference>
<dbReference type="NCBIfam" id="TIGR03856">
    <property type="entry name" value="F420_MSMEG_2906"/>
    <property type="match status" value="1"/>
</dbReference>
<dbReference type="RefSeq" id="WP_386741297.1">
    <property type="nucleotide sequence ID" value="NZ_JBHSMG010000006.1"/>
</dbReference>
<dbReference type="Gene3D" id="3.20.20.30">
    <property type="entry name" value="Luciferase-like domain"/>
    <property type="match status" value="1"/>
</dbReference>
<keyword evidence="1" id="KW-0285">Flavoprotein</keyword>
<evidence type="ECO:0000256" key="3">
    <source>
        <dbReference type="ARBA" id="ARBA00023002"/>
    </source>
</evidence>
<keyword evidence="3" id="KW-0560">Oxidoreductase</keyword>
<proteinExistence type="predicted"/>
<dbReference type="InterPro" id="IPR011251">
    <property type="entry name" value="Luciferase-like_dom"/>
</dbReference>
<keyword evidence="7" id="KW-1185">Reference proteome</keyword>
<dbReference type="InterPro" id="IPR036661">
    <property type="entry name" value="Luciferase-like_sf"/>
</dbReference>
<evidence type="ECO:0000259" key="5">
    <source>
        <dbReference type="Pfam" id="PF00296"/>
    </source>
</evidence>
<protein>
    <submittedName>
        <fullName evidence="6">LLM class F420-dependent oxidoreductase</fullName>
    </submittedName>
</protein>
<dbReference type="PANTHER" id="PTHR42847">
    <property type="entry name" value="ALKANESULFONATE MONOOXYGENASE"/>
    <property type="match status" value="1"/>
</dbReference>
<keyword evidence="4" id="KW-0503">Monooxygenase</keyword>
<dbReference type="EMBL" id="JBHSMG010000006">
    <property type="protein sequence ID" value="MFC5503566.1"/>
    <property type="molecule type" value="Genomic_DNA"/>
</dbReference>
<dbReference type="Pfam" id="PF00296">
    <property type="entry name" value="Bac_luciferase"/>
    <property type="match status" value="1"/>
</dbReference>
<comment type="caution">
    <text evidence="6">The sequence shown here is derived from an EMBL/GenBank/DDBJ whole genome shotgun (WGS) entry which is preliminary data.</text>
</comment>
<dbReference type="CDD" id="cd01097">
    <property type="entry name" value="Tetrahydromethanopterin_reductase"/>
    <property type="match status" value="1"/>
</dbReference>
<name>A0ABW0NSR6_9MICO</name>
<organism evidence="6 7">
    <name type="scientific">Lysinimonas soli</name>
    <dbReference type="NCBI Taxonomy" id="1074233"/>
    <lineage>
        <taxon>Bacteria</taxon>
        <taxon>Bacillati</taxon>
        <taxon>Actinomycetota</taxon>
        <taxon>Actinomycetes</taxon>
        <taxon>Micrococcales</taxon>
        <taxon>Microbacteriaceae</taxon>
        <taxon>Lysinimonas</taxon>
    </lineage>
</organism>